<name>A0A1F8AXR0_9BACT</name>
<dbReference type="EMBL" id="MGGZ01000030">
    <property type="protein sequence ID" value="OGM56516.1"/>
    <property type="molecule type" value="Genomic_DNA"/>
</dbReference>
<gene>
    <name evidence="1" type="ORF">A3E46_01765</name>
</gene>
<evidence type="ECO:0000313" key="1">
    <source>
        <dbReference type="EMBL" id="OGM56516.1"/>
    </source>
</evidence>
<comment type="caution">
    <text evidence="1">The sequence shown here is derived from an EMBL/GenBank/DDBJ whole genome shotgun (WGS) entry which is preliminary data.</text>
</comment>
<organism evidence="1 2">
    <name type="scientific">Candidatus Woesebacteria bacterium RIFCSPHIGHO2_12_FULL_46_16</name>
    <dbReference type="NCBI Taxonomy" id="1802513"/>
    <lineage>
        <taxon>Bacteria</taxon>
        <taxon>Candidatus Woeseibacteriota</taxon>
    </lineage>
</organism>
<evidence type="ECO:0000313" key="2">
    <source>
        <dbReference type="Proteomes" id="UP000178313"/>
    </source>
</evidence>
<dbReference type="Proteomes" id="UP000178313">
    <property type="component" value="Unassembled WGS sequence"/>
</dbReference>
<proteinExistence type="predicted"/>
<dbReference type="AlphaFoldDB" id="A0A1F8AXR0"/>
<protein>
    <submittedName>
        <fullName evidence="1">Uncharacterized protein</fullName>
    </submittedName>
</protein>
<accession>A0A1F8AXR0</accession>
<reference evidence="1 2" key="1">
    <citation type="journal article" date="2016" name="Nat. Commun.">
        <title>Thousands of microbial genomes shed light on interconnected biogeochemical processes in an aquifer system.</title>
        <authorList>
            <person name="Anantharaman K."/>
            <person name="Brown C.T."/>
            <person name="Hug L.A."/>
            <person name="Sharon I."/>
            <person name="Castelle C.J."/>
            <person name="Probst A.J."/>
            <person name="Thomas B.C."/>
            <person name="Singh A."/>
            <person name="Wilkins M.J."/>
            <person name="Karaoz U."/>
            <person name="Brodie E.L."/>
            <person name="Williams K.H."/>
            <person name="Hubbard S.S."/>
            <person name="Banfield J.F."/>
        </authorList>
    </citation>
    <scope>NUCLEOTIDE SEQUENCE [LARGE SCALE GENOMIC DNA]</scope>
</reference>
<dbReference type="STRING" id="1802513.A3E46_01765"/>
<sequence length="155" mass="17419">MEFGGRLEYASAMNPLERFLGRFQIESLIAETDYSPAKTVGTVRVKDVLTIGQNPLFEIVFLDLKEEGKADCSRTISKVPPGLFKPGAIAEVIVKASEGNWYDPAGIRCEVAIRPFRPNTYGTPIDESDPEIKEMFEINVKDYVTCPAFFNKFMR</sequence>